<gene>
    <name evidence="4" type="ORF">Fot_08963</name>
</gene>
<dbReference type="InterPro" id="IPR001878">
    <property type="entry name" value="Znf_CCHC"/>
</dbReference>
<dbReference type="Proteomes" id="UP001604277">
    <property type="component" value="Unassembled WGS sequence"/>
</dbReference>
<protein>
    <submittedName>
        <fullName evidence="4">Zinc knuckle (CCHC-type) family protein</fullName>
    </submittedName>
</protein>
<sequence>MTGREELDVDDDFSEIYKAYTGPLGSNATNAQDRTTTNKRSNAGSDEEEEARDPNAVPTDFTSREAKVWEAKSKATERNWKKRKEEEMICKLCGESGHFTQGCPSTLGANRKSQDFFERVPARDPHVKALFTEKVVNKIEKDIGCKIKIEEKFIIVSGKDRLILKKGVDAVHKVKEEREHKQSSSSPISRSRSPERRSPLSSRLGRSNSQRSNPSPHNTSQVPHRYGRQEKVVEDRVREDLQKLSRGSLQAYGNDGGRGRSSHSRSPTHLSYMGNPYNSYDGHSQSRGGYRPDGWDADRRGSDMQSSHKFEYPAFAQTFEELELEYKREAMDLARIRDKEEDEEIHKHREAVREIREGYMKKLAMLRGAHAKQWEEFLQVDVQRRQQARQQISASGYGDYKQPSYPEYDNSSGNAQYSGPGNNVPMDARGRYPNSMENYPSRPHDTYSDFQRQRLVSNEKEGVGKEEWQQGRKKGRNDAT</sequence>
<accession>A0ABD1WF36</accession>
<feature type="compositionally biased region" description="Low complexity" evidence="2">
    <location>
        <begin position="199"/>
        <end position="209"/>
    </location>
</feature>
<dbReference type="InterPro" id="IPR036875">
    <property type="entry name" value="Znf_CCHC_sf"/>
</dbReference>
<reference evidence="5" key="1">
    <citation type="submission" date="2024-07" db="EMBL/GenBank/DDBJ databases">
        <title>Two chromosome-level genome assemblies of Korean endemic species Abeliophyllum distichum and Forsythia ovata (Oleaceae).</title>
        <authorList>
            <person name="Jang H."/>
        </authorList>
    </citation>
    <scope>NUCLEOTIDE SEQUENCE [LARGE SCALE GENOMIC DNA]</scope>
</reference>
<keyword evidence="1" id="KW-0862">Zinc</keyword>
<feature type="compositionally biased region" description="Polar residues" evidence="2">
    <location>
        <begin position="24"/>
        <end position="44"/>
    </location>
</feature>
<dbReference type="GO" id="GO:0008270">
    <property type="term" value="F:zinc ion binding"/>
    <property type="evidence" value="ECO:0007669"/>
    <property type="project" value="UniProtKB-KW"/>
</dbReference>
<dbReference type="EMBL" id="JBFOLJ010000003">
    <property type="protein sequence ID" value="KAL2547433.1"/>
    <property type="molecule type" value="Genomic_DNA"/>
</dbReference>
<keyword evidence="5" id="KW-1185">Reference proteome</keyword>
<dbReference type="PANTHER" id="PTHR34210">
    <property type="entry name" value="OS01G0252900 PROTEIN"/>
    <property type="match status" value="1"/>
</dbReference>
<feature type="compositionally biased region" description="Polar residues" evidence="2">
    <location>
        <begin position="409"/>
        <end position="421"/>
    </location>
</feature>
<feature type="compositionally biased region" description="Basic and acidic residues" evidence="2">
    <location>
        <begin position="457"/>
        <end position="480"/>
    </location>
</feature>
<feature type="region of interest" description="Disordered" evidence="2">
    <location>
        <begin position="389"/>
        <end position="480"/>
    </location>
</feature>
<dbReference type="PROSITE" id="PS50158">
    <property type="entry name" value="ZF_CCHC"/>
    <property type="match status" value="1"/>
</dbReference>
<feature type="compositionally biased region" description="Basic and acidic residues" evidence="2">
    <location>
        <begin position="293"/>
        <end position="306"/>
    </location>
</feature>
<proteinExistence type="predicted"/>
<evidence type="ECO:0000259" key="3">
    <source>
        <dbReference type="PROSITE" id="PS50158"/>
    </source>
</evidence>
<dbReference type="PANTHER" id="PTHR34210:SF3">
    <property type="entry name" value="CCHC-TYPE DOMAIN-CONTAINING PROTEIN"/>
    <property type="match status" value="1"/>
</dbReference>
<keyword evidence="1" id="KW-0863">Zinc-finger</keyword>
<feature type="compositionally biased region" description="Polar residues" evidence="2">
    <location>
        <begin position="210"/>
        <end position="222"/>
    </location>
</feature>
<evidence type="ECO:0000256" key="1">
    <source>
        <dbReference type="PROSITE-ProRule" id="PRU00047"/>
    </source>
</evidence>
<keyword evidence="1" id="KW-0479">Metal-binding</keyword>
<dbReference type="AlphaFoldDB" id="A0ABD1WF36"/>
<feature type="region of interest" description="Disordered" evidence="2">
    <location>
        <begin position="20"/>
        <end position="68"/>
    </location>
</feature>
<organism evidence="4 5">
    <name type="scientific">Forsythia ovata</name>
    <dbReference type="NCBI Taxonomy" id="205694"/>
    <lineage>
        <taxon>Eukaryota</taxon>
        <taxon>Viridiplantae</taxon>
        <taxon>Streptophyta</taxon>
        <taxon>Embryophyta</taxon>
        <taxon>Tracheophyta</taxon>
        <taxon>Spermatophyta</taxon>
        <taxon>Magnoliopsida</taxon>
        <taxon>eudicotyledons</taxon>
        <taxon>Gunneridae</taxon>
        <taxon>Pentapetalae</taxon>
        <taxon>asterids</taxon>
        <taxon>lamiids</taxon>
        <taxon>Lamiales</taxon>
        <taxon>Oleaceae</taxon>
        <taxon>Forsythieae</taxon>
        <taxon>Forsythia</taxon>
    </lineage>
</organism>
<evidence type="ECO:0000313" key="4">
    <source>
        <dbReference type="EMBL" id="KAL2547433.1"/>
    </source>
</evidence>
<feature type="compositionally biased region" description="Basic and acidic residues" evidence="2">
    <location>
        <begin position="227"/>
        <end position="243"/>
    </location>
</feature>
<feature type="domain" description="CCHC-type" evidence="3">
    <location>
        <begin position="90"/>
        <end position="105"/>
    </location>
</feature>
<dbReference type="SUPFAM" id="SSF57756">
    <property type="entry name" value="Retrovirus zinc finger-like domains"/>
    <property type="match status" value="1"/>
</dbReference>
<comment type="caution">
    <text evidence="4">The sequence shown here is derived from an EMBL/GenBank/DDBJ whole genome shotgun (WGS) entry which is preliminary data.</text>
</comment>
<evidence type="ECO:0000313" key="5">
    <source>
        <dbReference type="Proteomes" id="UP001604277"/>
    </source>
</evidence>
<feature type="region of interest" description="Disordered" evidence="2">
    <location>
        <begin position="174"/>
        <end position="306"/>
    </location>
</feature>
<evidence type="ECO:0000256" key="2">
    <source>
        <dbReference type="SAM" id="MobiDB-lite"/>
    </source>
</evidence>
<feature type="compositionally biased region" description="Polar residues" evidence="2">
    <location>
        <begin position="276"/>
        <end position="287"/>
    </location>
</feature>
<name>A0ABD1WF36_9LAMI</name>